<dbReference type="RefSeq" id="XP_033595784.1">
    <property type="nucleotide sequence ID" value="XM_033739820.1"/>
</dbReference>
<dbReference type="InterPro" id="IPR051781">
    <property type="entry name" value="Metallo-dep_Hydrolase"/>
</dbReference>
<reference evidence="2" key="1">
    <citation type="journal article" date="2020" name="Stud. Mycol.">
        <title>101 Dothideomycetes genomes: a test case for predicting lifestyles and emergence of pathogens.</title>
        <authorList>
            <person name="Haridas S."/>
            <person name="Albert R."/>
            <person name="Binder M."/>
            <person name="Bloem J."/>
            <person name="Labutti K."/>
            <person name="Salamov A."/>
            <person name="Andreopoulos B."/>
            <person name="Baker S."/>
            <person name="Barry K."/>
            <person name="Bills G."/>
            <person name="Bluhm B."/>
            <person name="Cannon C."/>
            <person name="Castanera R."/>
            <person name="Culley D."/>
            <person name="Daum C."/>
            <person name="Ezra D."/>
            <person name="Gonzalez J."/>
            <person name="Henrissat B."/>
            <person name="Kuo A."/>
            <person name="Liang C."/>
            <person name="Lipzen A."/>
            <person name="Lutzoni F."/>
            <person name="Magnuson J."/>
            <person name="Mondo S."/>
            <person name="Nolan M."/>
            <person name="Ohm R."/>
            <person name="Pangilinan J."/>
            <person name="Park H.-J."/>
            <person name="Ramirez L."/>
            <person name="Alfaro M."/>
            <person name="Sun H."/>
            <person name="Tritt A."/>
            <person name="Yoshinaga Y."/>
            <person name="Zwiers L.-H."/>
            <person name="Turgeon B."/>
            <person name="Goodwin S."/>
            <person name="Spatafora J."/>
            <person name="Crous P."/>
            <person name="Grigoriev I."/>
        </authorList>
    </citation>
    <scope>NUCLEOTIDE SEQUENCE</scope>
    <source>
        <strain evidence="2">CBS 121739</strain>
    </source>
</reference>
<evidence type="ECO:0000259" key="1">
    <source>
        <dbReference type="Pfam" id="PF01979"/>
    </source>
</evidence>
<gene>
    <name evidence="2" type="ORF">EJ05DRAFT_211555</name>
</gene>
<sequence>MSSFIIKDARVFTGRTVYETGYVHVADGKIVAVGENEPTDTSPDLHVISRPGHTLLPGLIDCHVHADKGNENALYQSIRFGVTTVCDMHNEPWNIEKLRKLAGSSKEVSDLKAAGLAATVDGGWPMPVVTAHDKSQETLDEIKTWPKLKNEEDVETYLDSNVGNGADFIKLMNESGSFMGKVFPRPSPALQAALVRGAHARGLKTTAHALSRDDTLGILRAGTDGLAHTFVDKPINDEIVDAFKTNNAWLNPTLSTIGSMCSEGKAMQHQYAHDPRIQNLCATAEREKTCKCLSMATESCKWEYAFGAVKKLKAEGIDIVCGSDSAGPALGTAYGLTMHQELALFVQKCTFSPEEALRAATATIADRFGFNDRGVLETGRRADLMLVEGNPLEDIDNTLNLRGVWREGHLHSIWTEKKA</sequence>
<keyword evidence="3" id="KW-1185">Reference proteome</keyword>
<dbReference type="PANTHER" id="PTHR43135">
    <property type="entry name" value="ALPHA-D-RIBOSE 1-METHYLPHOSPHONATE 5-TRIPHOSPHATE DIPHOSPHATASE"/>
    <property type="match status" value="1"/>
</dbReference>
<dbReference type="GeneID" id="54480874"/>
<protein>
    <recommendedName>
        <fullName evidence="1">Amidohydrolase-related domain-containing protein</fullName>
    </recommendedName>
</protein>
<proteinExistence type="predicted"/>
<dbReference type="GO" id="GO:0016810">
    <property type="term" value="F:hydrolase activity, acting on carbon-nitrogen (but not peptide) bonds"/>
    <property type="evidence" value="ECO:0007669"/>
    <property type="project" value="InterPro"/>
</dbReference>
<name>A0A6A6VSY7_9PEZI</name>
<dbReference type="Gene3D" id="3.40.50.10910">
    <property type="entry name" value="Amidohydrolase"/>
    <property type="match status" value="1"/>
</dbReference>
<dbReference type="SUPFAM" id="SSF51338">
    <property type="entry name" value="Composite domain of metallo-dependent hydrolases"/>
    <property type="match status" value="1"/>
</dbReference>
<dbReference type="Proteomes" id="UP000799437">
    <property type="component" value="Unassembled WGS sequence"/>
</dbReference>
<dbReference type="PANTHER" id="PTHR43135:SF3">
    <property type="entry name" value="ALPHA-D-RIBOSE 1-METHYLPHOSPHONATE 5-TRIPHOSPHATE DIPHOSPHATASE"/>
    <property type="match status" value="1"/>
</dbReference>
<dbReference type="AlphaFoldDB" id="A0A6A6VSY7"/>
<dbReference type="SUPFAM" id="SSF51556">
    <property type="entry name" value="Metallo-dependent hydrolases"/>
    <property type="match status" value="1"/>
</dbReference>
<dbReference type="Gene3D" id="2.30.40.10">
    <property type="entry name" value="Urease, subunit C, domain 1"/>
    <property type="match status" value="1"/>
</dbReference>
<organism evidence="2 3">
    <name type="scientific">Pseudovirgaria hyperparasitica</name>
    <dbReference type="NCBI Taxonomy" id="470096"/>
    <lineage>
        <taxon>Eukaryota</taxon>
        <taxon>Fungi</taxon>
        <taxon>Dikarya</taxon>
        <taxon>Ascomycota</taxon>
        <taxon>Pezizomycotina</taxon>
        <taxon>Dothideomycetes</taxon>
        <taxon>Dothideomycetes incertae sedis</taxon>
        <taxon>Acrospermales</taxon>
        <taxon>Acrospermaceae</taxon>
        <taxon>Pseudovirgaria</taxon>
    </lineage>
</organism>
<accession>A0A6A6VSY7</accession>
<evidence type="ECO:0000313" key="3">
    <source>
        <dbReference type="Proteomes" id="UP000799437"/>
    </source>
</evidence>
<evidence type="ECO:0000313" key="2">
    <source>
        <dbReference type="EMBL" id="KAF2753333.1"/>
    </source>
</evidence>
<dbReference type="Gene3D" id="1.20.58.520">
    <property type="entry name" value="Amidohydrolase"/>
    <property type="match status" value="1"/>
</dbReference>
<dbReference type="EMBL" id="ML996584">
    <property type="protein sequence ID" value="KAF2753333.1"/>
    <property type="molecule type" value="Genomic_DNA"/>
</dbReference>
<dbReference type="InterPro" id="IPR011059">
    <property type="entry name" value="Metal-dep_hydrolase_composite"/>
</dbReference>
<dbReference type="Pfam" id="PF01979">
    <property type="entry name" value="Amidohydro_1"/>
    <property type="match status" value="1"/>
</dbReference>
<feature type="domain" description="Amidohydrolase-related" evidence="1">
    <location>
        <begin position="54"/>
        <end position="408"/>
    </location>
</feature>
<dbReference type="OrthoDB" id="5595695at2759"/>
<dbReference type="Gene3D" id="3.30.110.90">
    <property type="entry name" value="Amidohydrolase"/>
    <property type="match status" value="1"/>
</dbReference>
<dbReference type="InterPro" id="IPR006680">
    <property type="entry name" value="Amidohydro-rel"/>
</dbReference>
<dbReference type="InterPro" id="IPR032466">
    <property type="entry name" value="Metal_Hydrolase"/>
</dbReference>